<dbReference type="InterPro" id="IPR007110">
    <property type="entry name" value="Ig-like_dom"/>
</dbReference>
<gene>
    <name evidence="1" type="ORF">QR98_0035280</name>
</gene>
<evidence type="ECO:0000313" key="2">
    <source>
        <dbReference type="Proteomes" id="UP000616769"/>
    </source>
</evidence>
<dbReference type="CDD" id="cd00096">
    <property type="entry name" value="Ig"/>
    <property type="match status" value="1"/>
</dbReference>
<dbReference type="Proteomes" id="UP000616769">
    <property type="component" value="Unassembled WGS sequence"/>
</dbReference>
<organism evidence="1 2">
    <name type="scientific">Sarcoptes scabiei</name>
    <name type="common">Itch mite</name>
    <name type="synonym">Acarus scabiei</name>
    <dbReference type="NCBI Taxonomy" id="52283"/>
    <lineage>
        <taxon>Eukaryota</taxon>
        <taxon>Metazoa</taxon>
        <taxon>Ecdysozoa</taxon>
        <taxon>Arthropoda</taxon>
        <taxon>Chelicerata</taxon>
        <taxon>Arachnida</taxon>
        <taxon>Acari</taxon>
        <taxon>Acariformes</taxon>
        <taxon>Sarcoptiformes</taxon>
        <taxon>Astigmata</taxon>
        <taxon>Psoroptidia</taxon>
        <taxon>Sarcoptoidea</taxon>
        <taxon>Sarcoptidae</taxon>
        <taxon>Sarcoptinae</taxon>
        <taxon>Sarcoptes</taxon>
    </lineage>
</organism>
<dbReference type="VEuPathDB" id="VectorBase:SSCA004844"/>
<dbReference type="Gene3D" id="2.60.40.10">
    <property type="entry name" value="Immunoglobulins"/>
    <property type="match status" value="1"/>
</dbReference>
<dbReference type="InterPro" id="IPR003599">
    <property type="entry name" value="Ig_sub"/>
</dbReference>
<proteinExistence type="predicted"/>
<dbReference type="SUPFAM" id="SSF48726">
    <property type="entry name" value="Immunoglobulin"/>
    <property type="match status" value="1"/>
</dbReference>
<dbReference type="Pfam" id="PF13927">
    <property type="entry name" value="Ig_3"/>
    <property type="match status" value="1"/>
</dbReference>
<dbReference type="SMART" id="SM00409">
    <property type="entry name" value="IG"/>
    <property type="match status" value="1"/>
</dbReference>
<dbReference type="EMBL" id="JXLN01010070">
    <property type="protein sequence ID" value="KPM05069.1"/>
    <property type="molecule type" value="Genomic_DNA"/>
</dbReference>
<reference evidence="1 2" key="1">
    <citation type="journal article" date="2015" name="Parasit. Vectors">
        <title>Draft genome of the scabies mite.</title>
        <authorList>
            <person name="Rider S.D.Jr."/>
            <person name="Morgan M.S."/>
            <person name="Arlian L.G."/>
        </authorList>
    </citation>
    <scope>NUCLEOTIDE SEQUENCE [LARGE SCALE GENOMIC DNA]</scope>
    <source>
        <strain evidence="1">Arlian Lab</strain>
    </source>
</reference>
<protein>
    <submittedName>
        <fullName evidence="1">Ig domain containing protein 2</fullName>
    </submittedName>
</protein>
<sequence length="128" mass="14746">MLSRFFCVFLLLIGLDLINSISRTTINQAPRLMSMRPNQEENLNRKIKFICLVQQGTLPFKFEWFLNGSKLLLENERSHPLKIEIANDESTLTIAKLAKNDTGTYSCRVQNRYGFDQQSTNLFVKGSI</sequence>
<dbReference type="OrthoDB" id="6435907at2759"/>
<dbReference type="InterPro" id="IPR013783">
    <property type="entry name" value="Ig-like_fold"/>
</dbReference>
<accession>A0A132A2L3</accession>
<dbReference type="PROSITE" id="PS50835">
    <property type="entry name" value="IG_LIKE"/>
    <property type="match status" value="1"/>
</dbReference>
<dbReference type="InterPro" id="IPR036179">
    <property type="entry name" value="Ig-like_dom_sf"/>
</dbReference>
<name>A0A132A2L3_SARSC</name>
<comment type="caution">
    <text evidence="1">The sequence shown here is derived from an EMBL/GenBank/DDBJ whole genome shotgun (WGS) entry which is preliminary data.</text>
</comment>
<dbReference type="AlphaFoldDB" id="A0A132A2L3"/>
<evidence type="ECO:0000313" key="1">
    <source>
        <dbReference type="EMBL" id="KPM05069.1"/>
    </source>
</evidence>